<feature type="compositionally biased region" description="Polar residues" evidence="1">
    <location>
        <begin position="20"/>
        <end position="29"/>
    </location>
</feature>
<reference evidence="2" key="1">
    <citation type="submission" date="2022-12" db="EMBL/GenBank/DDBJ databases">
        <authorList>
            <person name="Petersen C."/>
        </authorList>
    </citation>
    <scope>NUCLEOTIDE SEQUENCE</scope>
    <source>
        <strain evidence="2">IBT 29677</strain>
    </source>
</reference>
<accession>A0A9X0BB70</accession>
<feature type="compositionally biased region" description="Basic and acidic residues" evidence="1">
    <location>
        <begin position="7"/>
        <end position="17"/>
    </location>
</feature>
<name>A0A9X0BB70_9EURO</name>
<protein>
    <submittedName>
        <fullName evidence="2">Uncharacterized protein</fullName>
    </submittedName>
</protein>
<reference evidence="2" key="2">
    <citation type="journal article" date="2023" name="IMA Fungus">
        <title>Comparative genomic study of the Penicillium genus elucidates a diverse pangenome and 15 lateral gene transfer events.</title>
        <authorList>
            <person name="Petersen C."/>
            <person name="Sorensen T."/>
            <person name="Nielsen M.R."/>
            <person name="Sondergaard T.E."/>
            <person name="Sorensen J.L."/>
            <person name="Fitzpatrick D.A."/>
            <person name="Frisvad J.C."/>
            <person name="Nielsen K.L."/>
        </authorList>
    </citation>
    <scope>NUCLEOTIDE SEQUENCE</scope>
    <source>
        <strain evidence="2">IBT 29677</strain>
    </source>
</reference>
<keyword evidence="3" id="KW-1185">Reference proteome</keyword>
<sequence>MSSAKRKATDIGRDKKPSRAGTSTLSPNDSTDRRILDIKDLDLESPWKGAIETISGPERPKKYRPWPCEERMEPVYKAEDLPEDWHMNEDDLDPSDIDGQIERCKERIKENIRPYIFEHKLKAYEISKQQIKDELKSQPRARTIEVASRLNGLGEMKSNIERGIDSDKDKQLPNIKSIMYAYENHHLDWTPGLVTYWSKGQPLCAPRPFDWDEFEAINKANEGHESFWVEGLFGNVARFVGAEAITLGLLKGASNLANLTEVLITLRIPGYENWVTLTFCHDTGCDLMTLYEGDIRPLMGRQGPPEKPYIPVMGYGKSYGVAGTSRVQYFELEATILDSYGRRMTPWTRVWCTAEKGDWSPTARIPRLDGPLLRTMLFTASAPDQSGNTYVCHQKTPLFKKIPAVDLLTNPPDMSRHAFPMKKHPPGSVIMPTTGPLPKNLATTTSPPNAPGLPPAGYQ</sequence>
<proteinExistence type="predicted"/>
<dbReference type="AlphaFoldDB" id="A0A9X0BB70"/>
<dbReference type="Proteomes" id="UP001147747">
    <property type="component" value="Unassembled WGS sequence"/>
</dbReference>
<organism evidence="2 3">
    <name type="scientific">Penicillium cosmopolitanum</name>
    <dbReference type="NCBI Taxonomy" id="1131564"/>
    <lineage>
        <taxon>Eukaryota</taxon>
        <taxon>Fungi</taxon>
        <taxon>Dikarya</taxon>
        <taxon>Ascomycota</taxon>
        <taxon>Pezizomycotina</taxon>
        <taxon>Eurotiomycetes</taxon>
        <taxon>Eurotiomycetidae</taxon>
        <taxon>Eurotiales</taxon>
        <taxon>Aspergillaceae</taxon>
        <taxon>Penicillium</taxon>
    </lineage>
</organism>
<feature type="compositionally biased region" description="Pro residues" evidence="1">
    <location>
        <begin position="448"/>
        <end position="459"/>
    </location>
</feature>
<comment type="caution">
    <text evidence="2">The sequence shown here is derived from an EMBL/GenBank/DDBJ whole genome shotgun (WGS) entry which is preliminary data.</text>
</comment>
<gene>
    <name evidence="2" type="ORF">N7509_003128</name>
</gene>
<dbReference type="EMBL" id="JAPZBU010000005">
    <property type="protein sequence ID" value="KAJ5403257.1"/>
    <property type="molecule type" value="Genomic_DNA"/>
</dbReference>
<evidence type="ECO:0000313" key="3">
    <source>
        <dbReference type="Proteomes" id="UP001147747"/>
    </source>
</evidence>
<evidence type="ECO:0000313" key="2">
    <source>
        <dbReference type="EMBL" id="KAJ5403257.1"/>
    </source>
</evidence>
<feature type="region of interest" description="Disordered" evidence="1">
    <location>
        <begin position="434"/>
        <end position="459"/>
    </location>
</feature>
<dbReference type="OrthoDB" id="4329446at2759"/>
<evidence type="ECO:0000256" key="1">
    <source>
        <dbReference type="SAM" id="MobiDB-lite"/>
    </source>
</evidence>
<dbReference type="RefSeq" id="XP_056490499.1">
    <property type="nucleotide sequence ID" value="XM_056627765.1"/>
</dbReference>
<dbReference type="GeneID" id="81366745"/>
<feature type="region of interest" description="Disordered" evidence="1">
    <location>
        <begin position="1"/>
        <end position="34"/>
    </location>
</feature>